<keyword evidence="2" id="KW-1003">Cell membrane</keyword>
<dbReference type="Pfam" id="PF01895">
    <property type="entry name" value="PhoU"/>
    <property type="match status" value="1"/>
</dbReference>
<evidence type="ECO:0000256" key="1">
    <source>
        <dbReference type="ARBA" id="ARBA00004651"/>
    </source>
</evidence>
<evidence type="ECO:0000313" key="9">
    <source>
        <dbReference type="Proteomes" id="UP001198495"/>
    </source>
</evidence>
<dbReference type="PANTHER" id="PTHR10010">
    <property type="entry name" value="SOLUTE CARRIER FAMILY 34 SODIUM PHOSPHATE , MEMBER 2-RELATED"/>
    <property type="match status" value="1"/>
</dbReference>
<comment type="subcellular location">
    <subcellularLocation>
        <location evidence="1">Cell membrane</location>
        <topology evidence="1">Multi-pass membrane protein</topology>
    </subcellularLocation>
</comment>
<dbReference type="NCBIfam" id="TIGR00704">
    <property type="entry name" value="NaPi_cotrn_rel"/>
    <property type="match status" value="1"/>
</dbReference>
<dbReference type="InterPro" id="IPR038078">
    <property type="entry name" value="PhoU-like_sf"/>
</dbReference>
<evidence type="ECO:0000256" key="3">
    <source>
        <dbReference type="ARBA" id="ARBA00022692"/>
    </source>
</evidence>
<evidence type="ECO:0000256" key="2">
    <source>
        <dbReference type="ARBA" id="ARBA00022475"/>
    </source>
</evidence>
<comment type="caution">
    <text evidence="8">The sequence shown here is derived from an EMBL/GenBank/DDBJ whole genome shotgun (WGS) entry which is preliminary data.</text>
</comment>
<dbReference type="Pfam" id="PF02690">
    <property type="entry name" value="Na_Pi_cotrans"/>
    <property type="match status" value="1"/>
</dbReference>
<feature type="transmembrane region" description="Helical" evidence="6">
    <location>
        <begin position="44"/>
        <end position="64"/>
    </location>
</feature>
<dbReference type="Proteomes" id="UP001198495">
    <property type="component" value="Unassembled WGS sequence"/>
</dbReference>
<sequence>MNESMATVFGLLGGLALFIFGMNMMSESLQKVAGDKMKKVLGVLTRNAVCGMLAGALVTAVLQSSSATTVLVIGFVSAGLMSLKQGISVIFGANIGTTMTAQLMAFKISDYIMPIVFIGFLIAFIAKKEKIKFVGQTIFAFGLLFVGIEMMGDVMKPLATSPVFINMMEKVSHIPVLGVGVGMLMTLVVQSSSATIAVLQSFASQAGPDGASVIGLVGAIPILLGDNIGTTITAILASIGQSKDAKRCAIAHSVFNITGSFLFIWIIKPFAKFVEMISPKGNELDVISRQIANAHMSFNIINTLIWLPLLPVMVKIVMFIVRDDKEVSIEDYKEKSFLDKNVISQPIAAMYLVSQEIRRAGRLVSEMIGNMKATVMNNDSKALAELEKNAKLVTEIDENTVSYISGMFSNGSLTEEQSSTTAGLLYVLNDIARVSKRCEDASPVIRAKLEGKYKFSKDAVEELGKVIDNVEIMYRTSIVSLENGDAKTARKVFDYRKELRNMEKKFNKNHLKRLRKNNCKPEFTYPFSNVLHNLERIGDSCSGIVEEVMDNVRFLELEEA</sequence>
<feature type="transmembrane region" description="Helical" evidence="6">
    <location>
        <begin position="300"/>
        <end position="321"/>
    </location>
</feature>
<dbReference type="SUPFAM" id="SSF109755">
    <property type="entry name" value="PhoU-like"/>
    <property type="match status" value="1"/>
</dbReference>
<evidence type="ECO:0000256" key="4">
    <source>
        <dbReference type="ARBA" id="ARBA00022989"/>
    </source>
</evidence>
<dbReference type="InterPro" id="IPR026022">
    <property type="entry name" value="PhoU_dom"/>
</dbReference>
<feature type="transmembrane region" description="Helical" evidence="6">
    <location>
        <begin position="211"/>
        <end position="237"/>
    </location>
</feature>
<dbReference type="NCBIfam" id="NF037997">
    <property type="entry name" value="Na_Pi_symport"/>
    <property type="match status" value="1"/>
</dbReference>
<feature type="transmembrane region" description="Helical" evidence="6">
    <location>
        <begin position="70"/>
        <end position="96"/>
    </location>
</feature>
<evidence type="ECO:0000259" key="7">
    <source>
        <dbReference type="Pfam" id="PF01895"/>
    </source>
</evidence>
<proteinExistence type="predicted"/>
<gene>
    <name evidence="8" type="ORF">LKD28_00780</name>
</gene>
<dbReference type="PANTHER" id="PTHR10010:SF46">
    <property type="entry name" value="SODIUM-DEPENDENT PHOSPHATE TRANSPORT PROTEIN 2B"/>
    <property type="match status" value="1"/>
</dbReference>
<keyword evidence="3 6" id="KW-0812">Transmembrane</keyword>
<evidence type="ECO:0000313" key="8">
    <source>
        <dbReference type="EMBL" id="MCC2217568.1"/>
    </source>
</evidence>
<protein>
    <submittedName>
        <fullName evidence="8">Na/Pi cotransporter family protein</fullName>
    </submittedName>
</protein>
<keyword evidence="5 6" id="KW-0472">Membrane</keyword>
<keyword evidence="4 6" id="KW-1133">Transmembrane helix</keyword>
<dbReference type="EMBL" id="JAJEQT010000001">
    <property type="protein sequence ID" value="MCC2217568.1"/>
    <property type="molecule type" value="Genomic_DNA"/>
</dbReference>
<name>A0ABS8FKC2_9FIRM</name>
<feature type="transmembrane region" description="Helical" evidence="6">
    <location>
        <begin position="176"/>
        <end position="199"/>
    </location>
</feature>
<reference evidence="8 9" key="1">
    <citation type="submission" date="2021-10" db="EMBL/GenBank/DDBJ databases">
        <title>Anaerobic single-cell dispensing facilitates the cultivation of human gut bacteria.</title>
        <authorList>
            <person name="Afrizal A."/>
        </authorList>
    </citation>
    <scope>NUCLEOTIDE SEQUENCE [LARGE SCALE GENOMIC DNA]</scope>
    <source>
        <strain evidence="8 9">CLA-AA-H212</strain>
    </source>
</reference>
<feature type="transmembrane region" description="Helical" evidence="6">
    <location>
        <begin position="138"/>
        <end position="155"/>
    </location>
</feature>
<feature type="transmembrane region" description="Helical" evidence="6">
    <location>
        <begin position="6"/>
        <end position="24"/>
    </location>
</feature>
<evidence type="ECO:0000256" key="6">
    <source>
        <dbReference type="SAM" id="Phobius"/>
    </source>
</evidence>
<feature type="domain" description="PhoU" evidence="7">
    <location>
        <begin position="466"/>
        <end position="548"/>
    </location>
</feature>
<feature type="transmembrane region" description="Helical" evidence="6">
    <location>
        <begin position="249"/>
        <end position="267"/>
    </location>
</feature>
<dbReference type="InterPro" id="IPR004633">
    <property type="entry name" value="NaPi_cotrn-rel/YqeW-like"/>
</dbReference>
<dbReference type="Gene3D" id="1.20.58.220">
    <property type="entry name" value="Phosphate transport system protein phou homolog 2, domain 2"/>
    <property type="match status" value="1"/>
</dbReference>
<dbReference type="RefSeq" id="WP_227572787.1">
    <property type="nucleotide sequence ID" value="NZ_JAJEQT010000001.1"/>
</dbReference>
<organism evidence="8 9">
    <name type="scientific">Coprococcus hominis</name>
    <name type="common">ex Arizal et al. 2022</name>
    <dbReference type="NCBI Taxonomy" id="2881262"/>
    <lineage>
        <taxon>Bacteria</taxon>
        <taxon>Bacillati</taxon>
        <taxon>Bacillota</taxon>
        <taxon>Clostridia</taxon>
        <taxon>Lachnospirales</taxon>
        <taxon>Lachnospiraceae</taxon>
        <taxon>Coprococcus</taxon>
    </lineage>
</organism>
<feature type="transmembrane region" description="Helical" evidence="6">
    <location>
        <begin position="108"/>
        <end position="126"/>
    </location>
</feature>
<evidence type="ECO:0000256" key="5">
    <source>
        <dbReference type="ARBA" id="ARBA00023136"/>
    </source>
</evidence>
<accession>A0ABS8FKC2</accession>
<dbReference type="InterPro" id="IPR003841">
    <property type="entry name" value="Na/Pi_transpt"/>
</dbReference>
<keyword evidence="9" id="KW-1185">Reference proteome</keyword>